<evidence type="ECO:0000313" key="2">
    <source>
        <dbReference type="Proteomes" id="UP001162480"/>
    </source>
</evidence>
<evidence type="ECO:0000313" key="1">
    <source>
        <dbReference type="EMBL" id="CAI9730972.1"/>
    </source>
</evidence>
<reference evidence="1" key="1">
    <citation type="submission" date="2023-08" db="EMBL/GenBank/DDBJ databases">
        <authorList>
            <person name="Alioto T."/>
            <person name="Alioto T."/>
            <person name="Gomez Garrido J."/>
        </authorList>
    </citation>
    <scope>NUCLEOTIDE SEQUENCE</scope>
</reference>
<dbReference type="AlphaFoldDB" id="A0AA36FB08"/>
<organism evidence="1 2">
    <name type="scientific">Octopus vulgaris</name>
    <name type="common">Common octopus</name>
    <dbReference type="NCBI Taxonomy" id="6645"/>
    <lineage>
        <taxon>Eukaryota</taxon>
        <taxon>Metazoa</taxon>
        <taxon>Spiralia</taxon>
        <taxon>Lophotrochozoa</taxon>
        <taxon>Mollusca</taxon>
        <taxon>Cephalopoda</taxon>
        <taxon>Coleoidea</taxon>
        <taxon>Octopodiformes</taxon>
        <taxon>Octopoda</taxon>
        <taxon>Incirrata</taxon>
        <taxon>Octopodidae</taxon>
        <taxon>Octopus</taxon>
    </lineage>
</organism>
<sequence length="295" mass="31729">MIREIHTKTSSLLAAVLGSNPCIGSACRKIGVRSAESQNLYEDRSNVLTVTMIREIHTKTSSLLAAVLGSNPCIGSACRKIGVRSAESQNLYEDRSNVLTVTMIHEIHTKTSSLLAAVLGSNPCIGSACRKIGVRSAESQNLYEDRSNVLTVTMIHEIHTKTSSLLAAVLGSNPCIGSACRKIGVRSAESQNLYEDRSNVLTVTMIHEIHTKTSSLLAAVLGSNPCIGSACRKIGVRSAESQNLYEDRSNVLTVTMIREIHTKTSSLLAAVLDSNPHIGSACRKIGALPLWRFES</sequence>
<dbReference type="EMBL" id="OX597825">
    <property type="protein sequence ID" value="CAI9730972.1"/>
    <property type="molecule type" value="Genomic_DNA"/>
</dbReference>
<accession>A0AA36FB08</accession>
<gene>
    <name evidence="1" type="ORF">OCTVUL_1B029301</name>
</gene>
<dbReference type="Proteomes" id="UP001162480">
    <property type="component" value="Chromosome 12"/>
</dbReference>
<name>A0AA36FB08_OCTVU</name>
<keyword evidence="2" id="KW-1185">Reference proteome</keyword>
<dbReference type="PROSITE" id="PS51257">
    <property type="entry name" value="PROKAR_LIPOPROTEIN"/>
    <property type="match status" value="1"/>
</dbReference>
<proteinExistence type="predicted"/>
<protein>
    <submittedName>
        <fullName evidence="1">Uncharacterized protein</fullName>
    </submittedName>
</protein>